<accession>A0A941FI91</accession>
<dbReference type="AlphaFoldDB" id="A0A941FI91"/>
<dbReference type="EC" id="2.7.13.3" evidence="2"/>
<dbReference type="InterPro" id="IPR036097">
    <property type="entry name" value="HisK_dim/P_sf"/>
</dbReference>
<dbReference type="InterPro" id="IPR003661">
    <property type="entry name" value="HisK_dim/P_dom"/>
</dbReference>
<dbReference type="Pfam" id="PF00512">
    <property type="entry name" value="HisKA"/>
    <property type="match status" value="1"/>
</dbReference>
<dbReference type="GO" id="GO:0000155">
    <property type="term" value="F:phosphorelay sensor kinase activity"/>
    <property type="evidence" value="ECO:0007669"/>
    <property type="project" value="InterPro"/>
</dbReference>
<dbReference type="CDD" id="cd00082">
    <property type="entry name" value="HisKA"/>
    <property type="match status" value="1"/>
</dbReference>
<dbReference type="EMBL" id="JAGTPW010000015">
    <property type="protein sequence ID" value="MBR8644735.1"/>
    <property type="molecule type" value="Genomic_DNA"/>
</dbReference>
<evidence type="ECO:0000256" key="1">
    <source>
        <dbReference type="ARBA" id="ARBA00000085"/>
    </source>
</evidence>
<feature type="domain" description="Signal transduction histidine kinase dimerisation/phosphoacceptor" evidence="5">
    <location>
        <begin position="10"/>
        <end position="37"/>
    </location>
</feature>
<comment type="caution">
    <text evidence="6">The sequence shown here is derived from an EMBL/GenBank/DDBJ whole genome shotgun (WGS) entry which is preliminary data.</text>
</comment>
<keyword evidence="3" id="KW-0808">Transferase</keyword>
<organism evidence="6 7">
    <name type="scientific">Peribacillus frigoritolerans</name>
    <dbReference type="NCBI Taxonomy" id="450367"/>
    <lineage>
        <taxon>Bacteria</taxon>
        <taxon>Bacillati</taxon>
        <taxon>Bacillota</taxon>
        <taxon>Bacilli</taxon>
        <taxon>Bacillales</taxon>
        <taxon>Bacillaceae</taxon>
        <taxon>Peribacillus</taxon>
    </lineage>
</organism>
<comment type="catalytic activity">
    <reaction evidence="1">
        <text>ATP + protein L-histidine = ADP + protein N-phospho-L-histidine.</text>
        <dbReference type="EC" id="2.7.13.3"/>
    </reaction>
</comment>
<keyword evidence="3" id="KW-0418">Kinase</keyword>
<name>A0A941FI91_9BACI</name>
<evidence type="ECO:0000313" key="6">
    <source>
        <dbReference type="EMBL" id="MBR8644735.1"/>
    </source>
</evidence>
<evidence type="ECO:0000259" key="5">
    <source>
        <dbReference type="Pfam" id="PF00512"/>
    </source>
</evidence>
<gene>
    <name evidence="6" type="ORF">KEH51_10680</name>
</gene>
<sequence length="54" mass="6274">MAQDDRLRSLGQLVAGIAHEIRNPLTSILTYTQLLPKKICKRRFPNVLFRTGHW</sequence>
<protein>
    <recommendedName>
        <fullName evidence="2">histidine kinase</fullName>
        <ecNumber evidence="2">2.7.13.3</ecNumber>
    </recommendedName>
</protein>
<dbReference type="Proteomes" id="UP000680045">
    <property type="component" value="Unassembled WGS sequence"/>
</dbReference>
<dbReference type="Gene3D" id="1.10.287.130">
    <property type="match status" value="1"/>
</dbReference>
<evidence type="ECO:0000256" key="2">
    <source>
        <dbReference type="ARBA" id="ARBA00012438"/>
    </source>
</evidence>
<reference evidence="6" key="1">
    <citation type="submission" date="2021-04" db="EMBL/GenBank/DDBJ databases">
        <title>Whole genome sequencing of Enterococci isolates from hospitalized patients.</title>
        <authorList>
            <person name="Ogoti B.M."/>
            <person name="Onyambu F.G."/>
        </authorList>
    </citation>
    <scope>NUCLEOTIDE SEQUENCE</scope>
    <source>
        <strain evidence="6">242</strain>
    </source>
</reference>
<keyword evidence="4" id="KW-0902">Two-component regulatory system</keyword>
<evidence type="ECO:0000256" key="4">
    <source>
        <dbReference type="ARBA" id="ARBA00023012"/>
    </source>
</evidence>
<proteinExistence type="predicted"/>
<evidence type="ECO:0000256" key="3">
    <source>
        <dbReference type="ARBA" id="ARBA00022777"/>
    </source>
</evidence>
<dbReference type="SUPFAM" id="SSF47384">
    <property type="entry name" value="Homodimeric domain of signal transducing histidine kinase"/>
    <property type="match status" value="1"/>
</dbReference>
<evidence type="ECO:0000313" key="7">
    <source>
        <dbReference type="Proteomes" id="UP000680045"/>
    </source>
</evidence>